<dbReference type="NCBIfam" id="TIGR02532">
    <property type="entry name" value="IV_pilin_GFxxxE"/>
    <property type="match status" value="1"/>
</dbReference>
<dbReference type="Proteomes" id="UP000242258">
    <property type="component" value="Unassembled WGS sequence"/>
</dbReference>
<dbReference type="STRING" id="1628148.BI198_14920"/>
<gene>
    <name evidence="2" type="ORF">BI198_14920</name>
</gene>
<keyword evidence="3" id="KW-1185">Reference proteome</keyword>
<sequence>MAGANKLMINNKSQWGITLIELMIAVAIVGILAAIAVPSYQAHIVKSNRAAASACLAEYAQFMERSYTSNMRYNPDGFALPDLQCRNDINARYTVAIKDLAARSYQLTATPTTLQKDSECTTLTLDQAGRKGAKGGFDATVVAKCW</sequence>
<dbReference type="InterPro" id="IPR031982">
    <property type="entry name" value="PilE-like"/>
</dbReference>
<dbReference type="InterPro" id="IPR045584">
    <property type="entry name" value="Pilin-like"/>
</dbReference>
<evidence type="ECO:0000313" key="2">
    <source>
        <dbReference type="EMBL" id="OEY70708.1"/>
    </source>
</evidence>
<organism evidence="2 3">
    <name type="scientific">Rheinheimera salexigens</name>
    <dbReference type="NCBI Taxonomy" id="1628148"/>
    <lineage>
        <taxon>Bacteria</taxon>
        <taxon>Pseudomonadati</taxon>
        <taxon>Pseudomonadota</taxon>
        <taxon>Gammaproteobacteria</taxon>
        <taxon>Chromatiales</taxon>
        <taxon>Chromatiaceae</taxon>
        <taxon>Rheinheimera</taxon>
    </lineage>
</organism>
<dbReference type="Gene3D" id="3.30.700.10">
    <property type="entry name" value="Glycoprotein, Type 4 Pilin"/>
    <property type="match status" value="1"/>
</dbReference>
<name>A0A1E7Q9M2_9GAMM</name>
<protein>
    <submittedName>
        <fullName evidence="2">Type IV pilin</fullName>
    </submittedName>
</protein>
<dbReference type="AlphaFoldDB" id="A0A1E7Q9M2"/>
<comment type="caution">
    <text evidence="2">The sequence shown here is derived from an EMBL/GenBank/DDBJ whole genome shotgun (WGS) entry which is preliminary data.</text>
</comment>
<dbReference type="SUPFAM" id="SSF54523">
    <property type="entry name" value="Pili subunits"/>
    <property type="match status" value="1"/>
</dbReference>
<dbReference type="GO" id="GO:0043683">
    <property type="term" value="P:type IV pilus assembly"/>
    <property type="evidence" value="ECO:0007669"/>
    <property type="project" value="InterPro"/>
</dbReference>
<dbReference type="EMBL" id="MKEK01000001">
    <property type="protein sequence ID" value="OEY70708.1"/>
    <property type="molecule type" value="Genomic_DNA"/>
</dbReference>
<dbReference type="Pfam" id="PF16732">
    <property type="entry name" value="ComP_DUS"/>
    <property type="match status" value="1"/>
</dbReference>
<evidence type="ECO:0000313" key="3">
    <source>
        <dbReference type="Proteomes" id="UP000242258"/>
    </source>
</evidence>
<keyword evidence="1" id="KW-0812">Transmembrane</keyword>
<accession>A0A1E7Q9M2</accession>
<keyword evidence="1" id="KW-0472">Membrane</keyword>
<dbReference type="Pfam" id="PF07963">
    <property type="entry name" value="N_methyl"/>
    <property type="match status" value="1"/>
</dbReference>
<feature type="transmembrane region" description="Helical" evidence="1">
    <location>
        <begin position="15"/>
        <end position="37"/>
    </location>
</feature>
<reference evidence="3" key="1">
    <citation type="submission" date="2016-09" db="EMBL/GenBank/DDBJ databases">
        <authorList>
            <person name="Wan X."/>
            <person name="Hou S."/>
        </authorList>
    </citation>
    <scope>NUCLEOTIDE SEQUENCE [LARGE SCALE GENOMIC DNA]</scope>
    <source>
        <strain evidence="3">KH87</strain>
    </source>
</reference>
<evidence type="ECO:0000256" key="1">
    <source>
        <dbReference type="SAM" id="Phobius"/>
    </source>
</evidence>
<dbReference type="InterPro" id="IPR012902">
    <property type="entry name" value="N_methyl_site"/>
</dbReference>
<keyword evidence="1" id="KW-1133">Transmembrane helix</keyword>
<proteinExistence type="predicted"/>